<reference evidence="1 2" key="2">
    <citation type="journal article" date="2010" name="J. Bacteriol.">
        <title>Complete genome sequence of Beijerinckia indica subsp. indica.</title>
        <authorList>
            <person name="Tamas I."/>
            <person name="Dedysh S.N."/>
            <person name="Liesack W."/>
            <person name="Stott M.B."/>
            <person name="Alam M."/>
            <person name="Murrell J.C."/>
            <person name="Dunfield P.F."/>
        </authorList>
    </citation>
    <scope>NUCLEOTIDE SEQUENCE [LARGE SCALE GENOMIC DNA]</scope>
    <source>
        <strain evidence="2">ATCC 9039 / DSM 1715 / NCIMB 8712</strain>
    </source>
</reference>
<evidence type="ECO:0000313" key="2">
    <source>
        <dbReference type="Proteomes" id="UP000001695"/>
    </source>
</evidence>
<keyword evidence="2" id="KW-1185">Reference proteome</keyword>
<reference evidence="2" key="1">
    <citation type="submission" date="2008-03" db="EMBL/GenBank/DDBJ databases">
        <title>Complete sequence of chromosome of Beijerinckia indica subsp. indica ATCC 9039.</title>
        <authorList>
            <consortium name="US DOE Joint Genome Institute"/>
            <person name="Copeland A."/>
            <person name="Lucas S."/>
            <person name="Lapidus A."/>
            <person name="Glavina del Rio T."/>
            <person name="Dalin E."/>
            <person name="Tice H."/>
            <person name="Bruce D."/>
            <person name="Goodwin L."/>
            <person name="Pitluck S."/>
            <person name="LaButti K."/>
            <person name="Schmutz J."/>
            <person name="Larimer F."/>
            <person name="Land M."/>
            <person name="Hauser L."/>
            <person name="Kyrpides N."/>
            <person name="Mikhailova N."/>
            <person name="Dunfield P.F."/>
            <person name="Dedysh S.N."/>
            <person name="Liesack W."/>
            <person name="Saw J.H."/>
            <person name="Alam M."/>
            <person name="Chen Y."/>
            <person name="Murrell J.C."/>
            <person name="Richardson P."/>
        </authorList>
    </citation>
    <scope>NUCLEOTIDE SEQUENCE [LARGE SCALE GENOMIC DNA]</scope>
    <source>
        <strain evidence="2">ATCC 9039 / DSM 1715 / NCIMB 8712</strain>
    </source>
</reference>
<dbReference type="STRING" id="395963.Bind_0635"/>
<evidence type="ECO:0000313" key="1">
    <source>
        <dbReference type="EMBL" id="ACB94285.1"/>
    </source>
</evidence>
<dbReference type="Proteomes" id="UP000001695">
    <property type="component" value="Chromosome"/>
</dbReference>
<dbReference type="KEGG" id="bid:Bind_0635"/>
<proteinExistence type="predicted"/>
<dbReference type="AlphaFoldDB" id="B2IFS4"/>
<name>B2IFS4_BEII9</name>
<dbReference type="HOGENOM" id="CLU_766850_0_0_5"/>
<gene>
    <name evidence="1" type="ordered locus">Bind_0635</name>
</gene>
<dbReference type="eggNOG" id="COG3740">
    <property type="taxonomic scope" value="Bacteria"/>
</dbReference>
<organism evidence="1 2">
    <name type="scientific">Beijerinckia indica subsp. indica (strain ATCC 9039 / DSM 1715 / NCIMB 8712)</name>
    <dbReference type="NCBI Taxonomy" id="395963"/>
    <lineage>
        <taxon>Bacteria</taxon>
        <taxon>Pseudomonadati</taxon>
        <taxon>Pseudomonadota</taxon>
        <taxon>Alphaproteobacteria</taxon>
        <taxon>Hyphomicrobiales</taxon>
        <taxon>Beijerinckiaceae</taxon>
        <taxon>Beijerinckia</taxon>
    </lineage>
</organism>
<dbReference type="RefSeq" id="WP_012383643.1">
    <property type="nucleotide sequence ID" value="NC_010581.1"/>
</dbReference>
<accession>B2IFS4</accession>
<dbReference type="EMBL" id="CP001016">
    <property type="protein sequence ID" value="ACB94285.1"/>
    <property type="molecule type" value="Genomic_DNA"/>
</dbReference>
<protein>
    <submittedName>
        <fullName evidence="1">Uncharacterized protein</fullName>
    </submittedName>
</protein>
<sequence>MSEPLLFIPITKVDQEKRLVYGIATAEQEDRAGEVCDYASTKPLYEQWSNTIAQATDGRSLGNIRAMHGSVAAGKVTAISFNDQAKQIEICARIIDDYEWNKVLEGVYTGFSQGGAYAKRWTDNDGVKRYTADPHEISLVDLPCLPSATFQMVKSNGTIVDRAFKQKFGLTKSTELPVKAVTEADNSSSSVTAEYLRKGLDTCGRLAFLIEELDALQQEASLEVQDESDQSSVSSNLAQNVASLCVILRDMVTEETNELINTIGTKTPEVEQSLMEAAKAMQANARIAFAKRCPSSVKSILEKAISSGSKSDQEYIQEIHDLAVKLGAKASNQSVRLQQSVGKDIGHTFAAVSELAEAHQRMIEEKMLPALQNMAERLKSIETLPRPLPFFDRTHAVSKANDIGRHDPVNLEEAFEQMGEAEREALVFKHLLNQPKKMGFAPR</sequence>